<evidence type="ECO:0000313" key="3">
    <source>
        <dbReference type="Proteomes" id="UP000676169"/>
    </source>
</evidence>
<proteinExistence type="predicted"/>
<dbReference type="KEGG" id="lamb:KBB96_16775"/>
<sequence length="539" mass="55924">MSAIFQRGCLPLLAALVTAPTADALAIRTYSAARHDRFTGFPGAPVLNTGSWFTGSLYTGVGWLASDTRRQFALVSPQHFVSPSHWGVGNGDQIRFLSSSGQIVTATIASSTIIQENSTYTDLTLGRFTTPIPTGSGVAAFPYGSTSESYYPSGPPSRRVLHVFGFDAKAGGGTLGSFANVDMGNGSISRMFSFSYTLASGGQDDSYFISGDSGSPSFVNPTGSKPLLVGTHSAIDTTSSATVYTNYDTFVPHYVAQLNPLMATDGYQMIPSSPPAVTLASAQSSTSPATLRRAQTGSATFTISNNTPANGATNIVVSLTFPSGSGPTSISGTDWFVDTTGPTVWTLHRATLTNGSPAPLTASWNSVPATATLPVTITSQSDGSSLQTSNYDLAPAVSYAEWSAPLAQPATTADPDNDGRNNLIEYAFGGDPSSGANLLSPGVQAGTAISTAAGTASLRFPVRSDSQVRGLTYVIEWSDNLTTWSQTAPAGAGAPSYQVHSPAVSGFKESLVTFPANAARKFARVRITLNENAAGMTVP</sequence>
<protein>
    <submittedName>
        <fullName evidence="2">Uncharacterized protein</fullName>
    </submittedName>
</protein>
<feature type="chain" id="PRO_5038138425" evidence="1">
    <location>
        <begin position="25"/>
        <end position="539"/>
    </location>
</feature>
<accession>A0A975IZW5</accession>
<dbReference type="EMBL" id="CP073100">
    <property type="protein sequence ID" value="QUE50505.1"/>
    <property type="molecule type" value="Genomic_DNA"/>
</dbReference>
<keyword evidence="3" id="KW-1185">Reference proteome</keyword>
<dbReference type="Proteomes" id="UP000676169">
    <property type="component" value="Chromosome"/>
</dbReference>
<organism evidence="2 3">
    <name type="scientific">Luteolibacter ambystomatis</name>
    <dbReference type="NCBI Taxonomy" id="2824561"/>
    <lineage>
        <taxon>Bacteria</taxon>
        <taxon>Pseudomonadati</taxon>
        <taxon>Verrucomicrobiota</taxon>
        <taxon>Verrucomicrobiia</taxon>
        <taxon>Verrucomicrobiales</taxon>
        <taxon>Verrucomicrobiaceae</taxon>
        <taxon>Luteolibacter</taxon>
    </lineage>
</organism>
<gene>
    <name evidence="2" type="ORF">KBB96_16775</name>
</gene>
<dbReference type="RefSeq" id="WP_211630645.1">
    <property type="nucleotide sequence ID" value="NZ_CP073100.1"/>
</dbReference>
<reference evidence="2" key="1">
    <citation type="submission" date="2021-04" db="EMBL/GenBank/DDBJ databases">
        <title>Luteolibacter sp. 32A isolated from the skin of an Anderson's salamander (Ambystoma andersonii).</title>
        <authorList>
            <person name="Spergser J."/>
            <person name="Busse H.-J."/>
        </authorList>
    </citation>
    <scope>NUCLEOTIDE SEQUENCE</scope>
    <source>
        <strain evidence="2">32A</strain>
    </source>
</reference>
<keyword evidence="1" id="KW-0732">Signal</keyword>
<evidence type="ECO:0000256" key="1">
    <source>
        <dbReference type="SAM" id="SignalP"/>
    </source>
</evidence>
<feature type="signal peptide" evidence="1">
    <location>
        <begin position="1"/>
        <end position="24"/>
    </location>
</feature>
<dbReference type="InterPro" id="IPR009003">
    <property type="entry name" value="Peptidase_S1_PA"/>
</dbReference>
<evidence type="ECO:0000313" key="2">
    <source>
        <dbReference type="EMBL" id="QUE50505.1"/>
    </source>
</evidence>
<dbReference type="AlphaFoldDB" id="A0A975IZW5"/>
<dbReference type="SUPFAM" id="SSF50494">
    <property type="entry name" value="Trypsin-like serine proteases"/>
    <property type="match status" value="1"/>
</dbReference>
<name>A0A975IZW5_9BACT</name>